<dbReference type="KEGG" id="asim:FE240_05125"/>
<proteinExistence type="predicted"/>
<dbReference type="InterPro" id="IPR000182">
    <property type="entry name" value="GNAT_dom"/>
</dbReference>
<dbReference type="EMBL" id="CP040449">
    <property type="protein sequence ID" value="QFI54131.1"/>
    <property type="molecule type" value="Genomic_DNA"/>
</dbReference>
<name>A0A5J6WV98_9GAMM</name>
<dbReference type="InterPro" id="IPR016181">
    <property type="entry name" value="Acyl_CoA_acyltransferase"/>
</dbReference>
<reference evidence="2 3" key="1">
    <citation type="submission" date="2019-05" db="EMBL/GenBank/DDBJ databases">
        <title>OXA-830, a novel chromosomally encoded expanded-spectrum class D beta-lactamase in Aeromonas simiae.</title>
        <authorList>
            <person name="Zhou W."/>
            <person name="Chen Q."/>
        </authorList>
    </citation>
    <scope>NUCLEOTIDE SEQUENCE [LARGE SCALE GENOMIC DNA]</scope>
    <source>
        <strain evidence="2 3">A6</strain>
    </source>
</reference>
<evidence type="ECO:0000259" key="1">
    <source>
        <dbReference type="PROSITE" id="PS51186"/>
    </source>
</evidence>
<keyword evidence="3" id="KW-1185">Reference proteome</keyword>
<feature type="domain" description="N-acetyltransferase" evidence="1">
    <location>
        <begin position="1"/>
        <end position="129"/>
    </location>
</feature>
<keyword evidence="2" id="KW-0808">Transferase</keyword>
<dbReference type="RefSeq" id="WP_193003644.1">
    <property type="nucleotide sequence ID" value="NZ_CP040449.1"/>
</dbReference>
<protein>
    <submittedName>
        <fullName evidence="2">GNAT family N-acetyltransferase</fullName>
    </submittedName>
</protein>
<gene>
    <name evidence="2" type="ORF">FE240_05125</name>
</gene>
<accession>A0A5J6WV98</accession>
<dbReference type="PROSITE" id="PS51186">
    <property type="entry name" value="GNAT"/>
    <property type="match status" value="1"/>
</dbReference>
<dbReference type="Pfam" id="PF13508">
    <property type="entry name" value="Acetyltransf_7"/>
    <property type="match status" value="1"/>
</dbReference>
<dbReference type="SUPFAM" id="SSF55729">
    <property type="entry name" value="Acyl-CoA N-acyltransferases (Nat)"/>
    <property type="match status" value="1"/>
</dbReference>
<evidence type="ECO:0000313" key="3">
    <source>
        <dbReference type="Proteomes" id="UP000594034"/>
    </source>
</evidence>
<evidence type="ECO:0000313" key="2">
    <source>
        <dbReference type="EMBL" id="QFI54131.1"/>
    </source>
</evidence>
<dbReference type="Proteomes" id="UP000594034">
    <property type="component" value="Chromosome"/>
</dbReference>
<organism evidence="2 3">
    <name type="scientific">Aeromonas simiae</name>
    <dbReference type="NCBI Taxonomy" id="218936"/>
    <lineage>
        <taxon>Bacteria</taxon>
        <taxon>Pseudomonadati</taxon>
        <taxon>Pseudomonadota</taxon>
        <taxon>Gammaproteobacteria</taxon>
        <taxon>Aeromonadales</taxon>
        <taxon>Aeromonadaceae</taxon>
        <taxon>Aeromonas</taxon>
    </lineage>
</organism>
<sequence length="145" mass="16877">MSTLTFEEYYDADLTLIRDFYETAFSRYEPDIGERIFIAKDANWLVGALRVRAEERYYHLCGMQLLPHYQQQGIGQQLLSFACGLLDGRPIICQVLPFERDFYMKVGFRPGELHQLPEPLRSRLHQQQELGYCVEPLVRSAALVS</sequence>
<dbReference type="Gene3D" id="3.40.630.30">
    <property type="match status" value="1"/>
</dbReference>
<dbReference type="GO" id="GO:0016747">
    <property type="term" value="F:acyltransferase activity, transferring groups other than amino-acyl groups"/>
    <property type="evidence" value="ECO:0007669"/>
    <property type="project" value="InterPro"/>
</dbReference>
<dbReference type="AlphaFoldDB" id="A0A5J6WV98"/>